<evidence type="ECO:0000256" key="3">
    <source>
        <dbReference type="ARBA" id="ARBA00023082"/>
    </source>
</evidence>
<dbReference type="SUPFAM" id="SSF88946">
    <property type="entry name" value="Sigma2 domain of RNA polymerase sigma factors"/>
    <property type="match status" value="1"/>
</dbReference>
<keyword evidence="4" id="KW-0804">Transcription</keyword>
<evidence type="ECO:0000256" key="1">
    <source>
        <dbReference type="ARBA" id="ARBA00010641"/>
    </source>
</evidence>
<evidence type="ECO:0000256" key="4">
    <source>
        <dbReference type="ARBA" id="ARBA00023163"/>
    </source>
</evidence>
<evidence type="ECO:0000313" key="7">
    <source>
        <dbReference type="Proteomes" id="UP000477849"/>
    </source>
</evidence>
<dbReference type="InterPro" id="IPR014284">
    <property type="entry name" value="RNA_pol_sigma-70_dom"/>
</dbReference>
<dbReference type="GO" id="GO:0006352">
    <property type="term" value="P:DNA-templated transcription initiation"/>
    <property type="evidence" value="ECO:0007669"/>
    <property type="project" value="InterPro"/>
</dbReference>
<dbReference type="RefSeq" id="WP_163897718.1">
    <property type="nucleotide sequence ID" value="NZ_CP048425.1"/>
</dbReference>
<dbReference type="Gene3D" id="1.10.1740.10">
    <property type="match status" value="1"/>
</dbReference>
<dbReference type="EMBL" id="JAAKZH010000007">
    <property type="protein sequence ID" value="NGO65944.1"/>
    <property type="molecule type" value="Genomic_DNA"/>
</dbReference>
<dbReference type="AlphaFoldDB" id="A0A6M1RW31"/>
<accession>A0A6M1RW31</accession>
<dbReference type="PANTHER" id="PTHR43133:SF63">
    <property type="entry name" value="RNA POLYMERASE SIGMA FACTOR FECI-RELATED"/>
    <property type="match status" value="1"/>
</dbReference>
<protein>
    <submittedName>
        <fullName evidence="6">RNA polymerase sigma factor</fullName>
    </submittedName>
</protein>
<keyword evidence="7" id="KW-1185">Reference proteome</keyword>
<organism evidence="6 7">
    <name type="scientific">Rhizobium daejeonense</name>
    <dbReference type="NCBI Taxonomy" id="240521"/>
    <lineage>
        <taxon>Bacteria</taxon>
        <taxon>Pseudomonadati</taxon>
        <taxon>Pseudomonadota</taxon>
        <taxon>Alphaproteobacteria</taxon>
        <taxon>Hyphomicrobiales</taxon>
        <taxon>Rhizobiaceae</taxon>
        <taxon>Rhizobium/Agrobacterium group</taxon>
        <taxon>Rhizobium</taxon>
    </lineage>
</organism>
<dbReference type="Pfam" id="PF08281">
    <property type="entry name" value="Sigma70_r4_2"/>
    <property type="match status" value="1"/>
</dbReference>
<comment type="similarity">
    <text evidence="1">Belongs to the sigma-70 factor family. ECF subfamily.</text>
</comment>
<dbReference type="Proteomes" id="UP000477849">
    <property type="component" value="Unassembled WGS sequence"/>
</dbReference>
<gene>
    <name evidence="6" type="ORF">G6N76_19930</name>
</gene>
<dbReference type="GO" id="GO:0016987">
    <property type="term" value="F:sigma factor activity"/>
    <property type="evidence" value="ECO:0007669"/>
    <property type="project" value="UniProtKB-KW"/>
</dbReference>
<evidence type="ECO:0000256" key="2">
    <source>
        <dbReference type="ARBA" id="ARBA00023015"/>
    </source>
</evidence>
<dbReference type="GO" id="GO:0003677">
    <property type="term" value="F:DNA binding"/>
    <property type="evidence" value="ECO:0007669"/>
    <property type="project" value="InterPro"/>
</dbReference>
<name>A0A6M1RW31_9HYPH</name>
<dbReference type="PANTHER" id="PTHR43133">
    <property type="entry name" value="RNA POLYMERASE ECF-TYPE SIGMA FACTO"/>
    <property type="match status" value="1"/>
</dbReference>
<dbReference type="CDD" id="cd06171">
    <property type="entry name" value="Sigma70_r4"/>
    <property type="match status" value="1"/>
</dbReference>
<dbReference type="InterPro" id="IPR013325">
    <property type="entry name" value="RNA_pol_sigma_r2"/>
</dbReference>
<dbReference type="Gene3D" id="1.10.10.10">
    <property type="entry name" value="Winged helix-like DNA-binding domain superfamily/Winged helix DNA-binding domain"/>
    <property type="match status" value="1"/>
</dbReference>
<keyword evidence="3" id="KW-0731">Sigma factor</keyword>
<feature type="domain" description="RNA polymerase sigma factor 70 region 4 type 2" evidence="5">
    <location>
        <begin position="105"/>
        <end position="158"/>
    </location>
</feature>
<sequence length="162" mass="18558">MTTKQTEFEALYVSERVRLEKLAGRMIGRSNAPDTVQDVFMLLWSRAREHVCLTPSYLSRATQFTAISHLRAERRRQSLASGLTEEQHAQPVIQPDQIVSARQELQCLQATISNLPARTRQVFLLNRLHDCSYDEIAVALNISYSTVEREIARALLACRQMR</sequence>
<dbReference type="SUPFAM" id="SSF88659">
    <property type="entry name" value="Sigma3 and sigma4 domains of RNA polymerase sigma factors"/>
    <property type="match status" value="1"/>
</dbReference>
<proteinExistence type="inferred from homology"/>
<dbReference type="InterPro" id="IPR036388">
    <property type="entry name" value="WH-like_DNA-bd_sf"/>
</dbReference>
<keyword evidence="2" id="KW-0805">Transcription regulation</keyword>
<dbReference type="InterPro" id="IPR013249">
    <property type="entry name" value="RNA_pol_sigma70_r4_t2"/>
</dbReference>
<dbReference type="NCBIfam" id="TIGR02937">
    <property type="entry name" value="sigma70-ECF"/>
    <property type="match status" value="1"/>
</dbReference>
<comment type="caution">
    <text evidence="6">The sequence shown here is derived from an EMBL/GenBank/DDBJ whole genome shotgun (WGS) entry which is preliminary data.</text>
</comment>
<evidence type="ECO:0000259" key="5">
    <source>
        <dbReference type="Pfam" id="PF08281"/>
    </source>
</evidence>
<reference evidence="6 7" key="1">
    <citation type="submission" date="2020-02" db="EMBL/GenBank/DDBJ databases">
        <title>Genome sequence of the type strain CCBAU10050 of Rhizobium daejeonense.</title>
        <authorList>
            <person name="Gao J."/>
            <person name="Sun J."/>
        </authorList>
    </citation>
    <scope>NUCLEOTIDE SEQUENCE [LARGE SCALE GENOMIC DNA]</scope>
    <source>
        <strain evidence="6 7">CCBAU10050</strain>
    </source>
</reference>
<dbReference type="InterPro" id="IPR013324">
    <property type="entry name" value="RNA_pol_sigma_r3/r4-like"/>
</dbReference>
<dbReference type="InterPro" id="IPR039425">
    <property type="entry name" value="RNA_pol_sigma-70-like"/>
</dbReference>
<evidence type="ECO:0000313" key="6">
    <source>
        <dbReference type="EMBL" id="NGO65944.1"/>
    </source>
</evidence>